<dbReference type="InterPro" id="IPR023191">
    <property type="entry name" value="DNMP_kinase_N"/>
</dbReference>
<evidence type="ECO:0000313" key="1">
    <source>
        <dbReference type="EMBL" id="QWM89231.1"/>
    </source>
</evidence>
<dbReference type="KEGG" id="vg:75691387"/>
<sequence length="243" mass="28041">MINFSKHNLIGFAGTIGSGKDTAAEILNYQRLQGTYATYKAWKELHDANYRPADFPVVHFSDANKEVISIVFNIPLEDLNNRDKKDNGVYCFDTRKIIDFNIAVRKDYNIIDFNDFVAYGIPLNTTRVCVKVRHLMQAIGTNLFRNNLSQNIWVDNTMFRANACINRNGLCFIPDVRFQNEVNAILNKGGVIYRINRFEPKDNKPVHESERVDALEGCIDIDNKTTLLSLYYKIYDVMRKQLI</sequence>
<dbReference type="GO" id="GO:0016301">
    <property type="term" value="F:kinase activity"/>
    <property type="evidence" value="ECO:0007669"/>
    <property type="project" value="UniProtKB-KW"/>
</dbReference>
<accession>A0AAE7V3W6</accession>
<evidence type="ECO:0000313" key="2">
    <source>
        <dbReference type="Proteomes" id="UP000827429"/>
    </source>
</evidence>
<protein>
    <submittedName>
        <fullName evidence="1">Deoxynucleoside monophosphate kinase, phosphomevalonate kinase</fullName>
    </submittedName>
</protein>
<proteinExistence type="predicted"/>
<name>A0AAE7V3W6_9CAUD</name>
<dbReference type="EMBL" id="MZ130476">
    <property type="protein sequence ID" value="QWM89231.1"/>
    <property type="molecule type" value="Genomic_DNA"/>
</dbReference>
<dbReference type="Gene3D" id="3.40.50.300">
    <property type="entry name" value="P-loop containing nucleotide triphosphate hydrolases"/>
    <property type="match status" value="1"/>
</dbReference>
<dbReference type="GeneID" id="75691387"/>
<keyword evidence="2" id="KW-1185">Reference proteome</keyword>
<dbReference type="Proteomes" id="UP000827429">
    <property type="component" value="Segment"/>
</dbReference>
<dbReference type="InterPro" id="IPR048444">
    <property type="entry name" value="DNMK"/>
</dbReference>
<keyword evidence="1" id="KW-0418">Kinase</keyword>
<reference evidence="1 2" key="1">
    <citation type="submission" date="2021-04" db="EMBL/GenBank/DDBJ databases">
        <authorList>
            <person name="Shkoporov A.N."/>
            <person name="Stockdale S.R."/>
            <person name="Guerin E."/>
            <person name="Ross R.P."/>
            <person name="Hill C."/>
        </authorList>
    </citation>
    <scope>NUCLEOTIDE SEQUENCE [LARGE SCALE GENOMIC DNA]</scope>
    <source>
        <strain evidence="2">cr123_1</strain>
    </source>
</reference>
<organism evidence="1 2">
    <name type="scientific">uncultured phage cr123_1</name>
    <dbReference type="NCBI Taxonomy" id="2986401"/>
    <lineage>
        <taxon>Viruses</taxon>
        <taxon>Duplodnaviria</taxon>
        <taxon>Heunggongvirae</taxon>
        <taxon>Uroviricota</taxon>
        <taxon>Caudoviricetes</taxon>
        <taxon>Crassvirales</taxon>
        <taxon>Intestiviridae</taxon>
        <taxon>Crudevirinae</taxon>
        <taxon>Delmidovirus</taxon>
        <taxon>Delmidovirus copri</taxon>
    </lineage>
</organism>
<dbReference type="InterPro" id="IPR027417">
    <property type="entry name" value="P-loop_NTPase"/>
</dbReference>
<keyword evidence="1" id="KW-0808">Transferase</keyword>
<gene>
    <name evidence="1" type="primary">gp_15332</name>
</gene>
<dbReference type="RefSeq" id="YP_010358803.1">
    <property type="nucleotide sequence ID" value="NC_062766.1"/>
</dbReference>
<dbReference type="Gene3D" id="1.10.238.70">
    <property type="match status" value="1"/>
</dbReference>
<dbReference type="SUPFAM" id="SSF52540">
    <property type="entry name" value="P-loop containing nucleoside triphosphate hydrolases"/>
    <property type="match status" value="1"/>
</dbReference>
<dbReference type="Pfam" id="PF21448">
    <property type="entry name" value="DNMK"/>
    <property type="match status" value="1"/>
</dbReference>